<evidence type="ECO:0000256" key="2">
    <source>
        <dbReference type="SAM" id="Phobius"/>
    </source>
</evidence>
<dbReference type="InterPro" id="IPR029000">
    <property type="entry name" value="Cyclophilin-like_dom_sf"/>
</dbReference>
<sequence>MAKNLSLSPVRPCRHRHRRRRRGGARRCFPSAFLFYMYIVVIIVVAAVVGRVVNAATDNQQDNNEDSQKQQQQQQQQQQPTRPPFIIEAEARTARELRVTLTKTQQELASCQSRNTALSDGFQDLYKTHLANVEILRKCKEGVLMNEEVTKVHTSTAQENNEHIASHSSDTFSSSTTQLRNMMNSNNNDDEVEQQYLSLITNLETSVNSLILREKTWERTISELVARRDLLEKREGAWERTISDLMGEVEIRAKREYWWMDMKTEMEGRIQALCHMAVLERFGPGPHYISIKVTLDERNPSSVREIIVQLAPLDLMPHSIHLFLTQISEGYWNVGTPAFVLNAEHVLQACPHPCLESVEFGGSRRRSRQKEPYEDMKRAGLDTVSFQEYSPMVPHEKYTIGFAGRPHSGPEWYINLMDNTLDHGTLEERKYHMGPTKYAAWAKEVLGRNGVMLDVGDGEMLVDVDAMVAIEPYPCFGKVIEGFEVVDEIARGVTRAALPKGEEEEDGFPLDPNLLLRPVHITSVTILKDYQPGTTDGMLSTKIEL</sequence>
<dbReference type="EMBL" id="JALLBG020000233">
    <property type="protein sequence ID" value="KAL3758360.1"/>
    <property type="molecule type" value="Genomic_DNA"/>
</dbReference>
<gene>
    <name evidence="3" type="ORF">ACHAWU_005030</name>
</gene>
<dbReference type="Gene3D" id="2.40.100.10">
    <property type="entry name" value="Cyclophilin-like"/>
    <property type="match status" value="1"/>
</dbReference>
<comment type="caution">
    <text evidence="3">The sequence shown here is derived from an EMBL/GenBank/DDBJ whole genome shotgun (WGS) entry which is preliminary data.</text>
</comment>
<evidence type="ECO:0000256" key="1">
    <source>
        <dbReference type="SAM" id="MobiDB-lite"/>
    </source>
</evidence>
<protein>
    <recommendedName>
        <fullName evidence="5">Peptidylprolyl isomerase</fullName>
    </recommendedName>
</protein>
<feature type="region of interest" description="Disordered" evidence="1">
    <location>
        <begin position="1"/>
        <end position="22"/>
    </location>
</feature>
<accession>A0ABD3M2U4</accession>
<keyword evidence="2" id="KW-0812">Transmembrane</keyword>
<dbReference type="AlphaFoldDB" id="A0ABD3M2U4"/>
<feature type="compositionally biased region" description="Low complexity" evidence="1">
    <location>
        <begin position="69"/>
        <end position="79"/>
    </location>
</feature>
<keyword evidence="2" id="KW-0472">Membrane</keyword>
<evidence type="ECO:0000313" key="4">
    <source>
        <dbReference type="Proteomes" id="UP001530293"/>
    </source>
</evidence>
<feature type="compositionally biased region" description="Basic residues" evidence="1">
    <location>
        <begin position="12"/>
        <end position="22"/>
    </location>
</feature>
<feature type="transmembrane region" description="Helical" evidence="2">
    <location>
        <begin position="28"/>
        <end position="50"/>
    </location>
</feature>
<feature type="region of interest" description="Disordered" evidence="1">
    <location>
        <begin position="59"/>
        <end position="84"/>
    </location>
</feature>
<proteinExistence type="predicted"/>
<evidence type="ECO:0008006" key="5">
    <source>
        <dbReference type="Google" id="ProtNLM"/>
    </source>
</evidence>
<organism evidence="3 4">
    <name type="scientific">Discostella pseudostelligera</name>
    <dbReference type="NCBI Taxonomy" id="259834"/>
    <lineage>
        <taxon>Eukaryota</taxon>
        <taxon>Sar</taxon>
        <taxon>Stramenopiles</taxon>
        <taxon>Ochrophyta</taxon>
        <taxon>Bacillariophyta</taxon>
        <taxon>Coscinodiscophyceae</taxon>
        <taxon>Thalassiosirophycidae</taxon>
        <taxon>Stephanodiscales</taxon>
        <taxon>Stephanodiscaceae</taxon>
        <taxon>Discostella</taxon>
    </lineage>
</organism>
<keyword evidence="2" id="KW-1133">Transmembrane helix</keyword>
<keyword evidence="4" id="KW-1185">Reference proteome</keyword>
<reference evidence="3 4" key="1">
    <citation type="submission" date="2024-10" db="EMBL/GenBank/DDBJ databases">
        <title>Updated reference genomes for cyclostephanoid diatoms.</title>
        <authorList>
            <person name="Roberts W.R."/>
            <person name="Alverson A.J."/>
        </authorList>
    </citation>
    <scope>NUCLEOTIDE SEQUENCE [LARGE SCALE GENOMIC DNA]</scope>
    <source>
        <strain evidence="3 4">AJA232-27</strain>
    </source>
</reference>
<name>A0ABD3M2U4_9STRA</name>
<evidence type="ECO:0000313" key="3">
    <source>
        <dbReference type="EMBL" id="KAL3758360.1"/>
    </source>
</evidence>
<dbReference type="Proteomes" id="UP001530293">
    <property type="component" value="Unassembled WGS sequence"/>
</dbReference>